<organism evidence="1 2">
    <name type="scientific">Clonorchis sinensis</name>
    <name type="common">Chinese liver fluke</name>
    <dbReference type="NCBI Taxonomy" id="79923"/>
    <lineage>
        <taxon>Eukaryota</taxon>
        <taxon>Metazoa</taxon>
        <taxon>Spiralia</taxon>
        <taxon>Lophotrochozoa</taxon>
        <taxon>Platyhelminthes</taxon>
        <taxon>Trematoda</taxon>
        <taxon>Digenea</taxon>
        <taxon>Opisthorchiida</taxon>
        <taxon>Opisthorchiata</taxon>
        <taxon>Opisthorchiidae</taxon>
        <taxon>Clonorchis</taxon>
    </lineage>
</organism>
<dbReference type="AlphaFoldDB" id="G7YY95"/>
<dbReference type="Proteomes" id="UP000008909">
    <property type="component" value="Unassembled WGS sequence"/>
</dbReference>
<dbReference type="EMBL" id="DF145185">
    <property type="protein sequence ID" value="GAA57924.1"/>
    <property type="molecule type" value="Genomic_DNA"/>
</dbReference>
<sequence length="93" mass="10516">MLVLSLVFRPPRCIVIHGRLRQSVINSKEDYYTCVYRVSTKCFTGSNWNIWEEEKHRSSFGSQPSSDTSVQSTWCSVIKSGDCLSEPDIGSHG</sequence>
<protein>
    <submittedName>
        <fullName evidence="1">Uncharacterized protein</fullName>
    </submittedName>
</protein>
<keyword evidence="2" id="KW-1185">Reference proteome</keyword>
<evidence type="ECO:0000313" key="2">
    <source>
        <dbReference type="Proteomes" id="UP000008909"/>
    </source>
</evidence>
<gene>
    <name evidence="1" type="ORF">CLF_113354</name>
</gene>
<proteinExistence type="predicted"/>
<accession>G7YY95</accession>
<reference evidence="1" key="1">
    <citation type="journal article" date="2011" name="Genome Biol.">
        <title>The draft genome of the carcinogenic human liver fluke Clonorchis sinensis.</title>
        <authorList>
            <person name="Wang X."/>
            <person name="Chen W."/>
            <person name="Huang Y."/>
            <person name="Sun J."/>
            <person name="Men J."/>
            <person name="Liu H."/>
            <person name="Luo F."/>
            <person name="Guo L."/>
            <person name="Lv X."/>
            <person name="Deng C."/>
            <person name="Zhou C."/>
            <person name="Fan Y."/>
            <person name="Li X."/>
            <person name="Huang L."/>
            <person name="Hu Y."/>
            <person name="Liang C."/>
            <person name="Hu X."/>
            <person name="Xu J."/>
            <person name="Yu X."/>
        </authorList>
    </citation>
    <scope>NUCLEOTIDE SEQUENCE [LARGE SCALE GENOMIC DNA]</scope>
    <source>
        <strain evidence="1">Henan</strain>
    </source>
</reference>
<evidence type="ECO:0000313" key="1">
    <source>
        <dbReference type="EMBL" id="GAA57924.1"/>
    </source>
</evidence>
<reference key="2">
    <citation type="submission" date="2011-10" db="EMBL/GenBank/DDBJ databases">
        <title>The genome and transcriptome sequence of Clonorchis sinensis provide insights into the carcinogenic liver fluke.</title>
        <authorList>
            <person name="Wang X."/>
            <person name="Huang Y."/>
            <person name="Chen W."/>
            <person name="Liu H."/>
            <person name="Guo L."/>
            <person name="Chen Y."/>
            <person name="Luo F."/>
            <person name="Zhou W."/>
            <person name="Sun J."/>
            <person name="Mao Q."/>
            <person name="Liang P."/>
            <person name="Zhou C."/>
            <person name="Tian Y."/>
            <person name="Men J."/>
            <person name="Lv X."/>
            <person name="Huang L."/>
            <person name="Zhou J."/>
            <person name="Hu Y."/>
            <person name="Li R."/>
            <person name="Zhang F."/>
            <person name="Lei H."/>
            <person name="Li X."/>
            <person name="Hu X."/>
            <person name="Liang C."/>
            <person name="Xu J."/>
            <person name="Wu Z."/>
            <person name="Yu X."/>
        </authorList>
    </citation>
    <scope>NUCLEOTIDE SEQUENCE</scope>
    <source>
        <strain>Henan</strain>
    </source>
</reference>
<name>G7YY95_CLOSI</name>